<dbReference type="EMBL" id="JAYMYQ010000001">
    <property type="protein sequence ID" value="KAK7360419.1"/>
    <property type="molecule type" value="Genomic_DNA"/>
</dbReference>
<keyword evidence="8" id="KW-1185">Reference proteome</keyword>
<evidence type="ECO:0000256" key="6">
    <source>
        <dbReference type="RuleBase" id="RU365062"/>
    </source>
</evidence>
<protein>
    <recommendedName>
        <fullName evidence="6">Tafazzin family protein</fullName>
    </recommendedName>
</protein>
<keyword evidence="3" id="KW-0443">Lipid metabolism</keyword>
<dbReference type="PANTHER" id="PTHR12497">
    <property type="entry name" value="TAZ PROTEIN TAFAZZIN"/>
    <property type="match status" value="1"/>
</dbReference>
<gene>
    <name evidence="7" type="ORF">VNO77_02412</name>
</gene>
<dbReference type="PANTHER" id="PTHR12497:SF5">
    <property type="entry name" value="N-ACYLPHOSPHATIDYLETHANOLAMINE SYNTHASE"/>
    <property type="match status" value="1"/>
</dbReference>
<keyword evidence="4 6" id="KW-0472">Membrane</keyword>
<evidence type="ECO:0000256" key="1">
    <source>
        <dbReference type="ARBA" id="ARBA00004370"/>
    </source>
</evidence>
<name>A0AAN9MT82_CANGL</name>
<dbReference type="AlphaFoldDB" id="A0AAN9MT82"/>
<dbReference type="InterPro" id="IPR000872">
    <property type="entry name" value="Tafazzin"/>
</dbReference>
<evidence type="ECO:0000256" key="5">
    <source>
        <dbReference type="ARBA" id="ARBA00023315"/>
    </source>
</evidence>
<keyword evidence="2" id="KW-0808">Transferase</keyword>
<evidence type="ECO:0000256" key="4">
    <source>
        <dbReference type="ARBA" id="ARBA00023136"/>
    </source>
</evidence>
<comment type="similarity">
    <text evidence="6">Belongs to the taffazin family.</text>
</comment>
<evidence type="ECO:0000256" key="3">
    <source>
        <dbReference type="ARBA" id="ARBA00023098"/>
    </source>
</evidence>
<dbReference type="GO" id="GO:0008374">
    <property type="term" value="F:O-acyltransferase activity"/>
    <property type="evidence" value="ECO:0007669"/>
    <property type="project" value="TreeGrafter"/>
</dbReference>
<keyword evidence="6" id="KW-1133">Transmembrane helix</keyword>
<reference evidence="7 8" key="1">
    <citation type="submission" date="2024-01" db="EMBL/GenBank/DDBJ databases">
        <title>The genomes of 5 underutilized Papilionoideae crops provide insights into root nodulation and disease resistanc.</title>
        <authorList>
            <person name="Jiang F."/>
        </authorList>
    </citation>
    <scope>NUCLEOTIDE SEQUENCE [LARGE SCALE GENOMIC DNA]</scope>
    <source>
        <strain evidence="7">LVBAO_FW01</strain>
        <tissue evidence="7">Leaves</tissue>
    </source>
</reference>
<evidence type="ECO:0000256" key="2">
    <source>
        <dbReference type="ARBA" id="ARBA00022679"/>
    </source>
</evidence>
<feature type="transmembrane region" description="Helical" evidence="6">
    <location>
        <begin position="120"/>
        <end position="137"/>
    </location>
</feature>
<keyword evidence="6" id="KW-0812">Transmembrane</keyword>
<accession>A0AAN9MT82</accession>
<organism evidence="7 8">
    <name type="scientific">Canavalia gladiata</name>
    <name type="common">Sword bean</name>
    <name type="synonym">Dolichos gladiatus</name>
    <dbReference type="NCBI Taxonomy" id="3824"/>
    <lineage>
        <taxon>Eukaryota</taxon>
        <taxon>Viridiplantae</taxon>
        <taxon>Streptophyta</taxon>
        <taxon>Embryophyta</taxon>
        <taxon>Tracheophyta</taxon>
        <taxon>Spermatophyta</taxon>
        <taxon>Magnoliopsida</taxon>
        <taxon>eudicotyledons</taxon>
        <taxon>Gunneridae</taxon>
        <taxon>Pentapetalae</taxon>
        <taxon>rosids</taxon>
        <taxon>fabids</taxon>
        <taxon>Fabales</taxon>
        <taxon>Fabaceae</taxon>
        <taxon>Papilionoideae</taxon>
        <taxon>50 kb inversion clade</taxon>
        <taxon>NPAAA clade</taxon>
        <taxon>indigoferoid/millettioid clade</taxon>
        <taxon>Phaseoleae</taxon>
        <taxon>Canavalia</taxon>
    </lineage>
</organism>
<evidence type="ECO:0000313" key="8">
    <source>
        <dbReference type="Proteomes" id="UP001367508"/>
    </source>
</evidence>
<dbReference type="Proteomes" id="UP001367508">
    <property type="component" value="Unassembled WGS sequence"/>
</dbReference>
<evidence type="ECO:0000313" key="7">
    <source>
        <dbReference type="EMBL" id="KAK7360419.1"/>
    </source>
</evidence>
<dbReference type="GO" id="GO:0016020">
    <property type="term" value="C:membrane"/>
    <property type="evidence" value="ECO:0007669"/>
    <property type="project" value="UniProtKB-SubCell"/>
</dbReference>
<comment type="caution">
    <text evidence="7">The sequence shown here is derived from an EMBL/GenBank/DDBJ whole genome shotgun (WGS) entry which is preliminary data.</text>
</comment>
<keyword evidence="5" id="KW-0012">Acyltransferase</keyword>
<proteinExistence type="inferred from homology"/>
<dbReference type="GO" id="GO:0006644">
    <property type="term" value="P:phospholipid metabolic process"/>
    <property type="evidence" value="ECO:0007669"/>
    <property type="project" value="InterPro"/>
</dbReference>
<comment type="subcellular location">
    <subcellularLocation>
        <location evidence="1">Membrane</location>
    </subcellularLocation>
</comment>
<sequence length="139" mass="15665">MRLRRCAPLSKLLNSTSVHNTDNLLRLVSSRPSSIPLIAVSNHMSTCLLRKIYAPRMPYIAMSFGEMHTDYIAYFPEGKVYPEDAPLRQLKWGTASLIVHTPITPIVLPIVCYGFHEARVLMVFFVHAFVVSISGLFDS</sequence>